<dbReference type="Proteomes" id="UP000018721">
    <property type="component" value="Unassembled WGS sequence"/>
</dbReference>
<organism evidence="1 2">
    <name type="scientific">Phytophthora nicotianae P1569</name>
    <dbReference type="NCBI Taxonomy" id="1317065"/>
    <lineage>
        <taxon>Eukaryota</taxon>
        <taxon>Sar</taxon>
        <taxon>Stramenopiles</taxon>
        <taxon>Oomycota</taxon>
        <taxon>Peronosporomycetes</taxon>
        <taxon>Peronosporales</taxon>
        <taxon>Peronosporaceae</taxon>
        <taxon>Phytophthora</taxon>
    </lineage>
</organism>
<proteinExistence type="predicted"/>
<dbReference type="EMBL" id="ANIZ01001478">
    <property type="protein sequence ID" value="ETI46974.1"/>
    <property type="molecule type" value="Genomic_DNA"/>
</dbReference>
<comment type="caution">
    <text evidence="1">The sequence shown here is derived from an EMBL/GenBank/DDBJ whole genome shotgun (WGS) entry which is preliminary data.</text>
</comment>
<keyword evidence="2" id="KW-1185">Reference proteome</keyword>
<protein>
    <submittedName>
        <fullName evidence="1">Uncharacterized protein</fullName>
    </submittedName>
</protein>
<reference evidence="1 2" key="1">
    <citation type="submission" date="2013-11" db="EMBL/GenBank/DDBJ databases">
        <title>The Genome Sequence of Phytophthora parasitica P1569.</title>
        <authorList>
            <consortium name="The Broad Institute Genomics Platform"/>
            <person name="Russ C."/>
            <person name="Tyler B."/>
            <person name="Panabieres F."/>
            <person name="Shan W."/>
            <person name="Tripathy S."/>
            <person name="Grunwald N."/>
            <person name="Machado M."/>
            <person name="Johnson C.S."/>
            <person name="Arredondo F."/>
            <person name="Hong C."/>
            <person name="Coffey M."/>
            <person name="Young S.K."/>
            <person name="Zeng Q."/>
            <person name="Gargeya S."/>
            <person name="Fitzgerald M."/>
            <person name="Abouelleil A."/>
            <person name="Alvarado L."/>
            <person name="Chapman S.B."/>
            <person name="Gainer-Dewar J."/>
            <person name="Goldberg J."/>
            <person name="Griggs A."/>
            <person name="Gujja S."/>
            <person name="Hansen M."/>
            <person name="Howarth C."/>
            <person name="Imamovic A."/>
            <person name="Ireland A."/>
            <person name="Larimer J."/>
            <person name="McCowan C."/>
            <person name="Murphy C."/>
            <person name="Pearson M."/>
            <person name="Poon T.W."/>
            <person name="Priest M."/>
            <person name="Roberts A."/>
            <person name="Saif S."/>
            <person name="Shea T."/>
            <person name="Sykes S."/>
            <person name="Wortman J."/>
            <person name="Nusbaum C."/>
            <person name="Birren B."/>
        </authorList>
    </citation>
    <scope>NUCLEOTIDE SEQUENCE [LARGE SCALE GENOMIC DNA]</scope>
    <source>
        <strain evidence="1 2">P1569</strain>
    </source>
</reference>
<evidence type="ECO:0000313" key="2">
    <source>
        <dbReference type="Proteomes" id="UP000018721"/>
    </source>
</evidence>
<gene>
    <name evidence="1" type="ORF">F443_08704</name>
</gene>
<accession>V9F650</accession>
<dbReference type="AlphaFoldDB" id="V9F650"/>
<sequence length="131" mass="14794">MYHRRLELSEAPTRSSRRSYCSVWTILELVDMRGHLVKHAVGHHRGNSSGSVIPSATRNFLACFRDGHCALLILIGVPSWTWPTHARVLVLCTTRPQTIKILKCCPWTVKLCKIRTQKVSQSTLPTTTTKS</sequence>
<evidence type="ECO:0000313" key="1">
    <source>
        <dbReference type="EMBL" id="ETI46974.1"/>
    </source>
</evidence>
<dbReference type="HOGENOM" id="CLU_1931701_0_0_1"/>
<name>V9F650_PHYNI</name>